<protein>
    <submittedName>
        <fullName evidence="1">Uncharacterized protein</fullName>
    </submittedName>
</protein>
<dbReference type="EMBL" id="VSTH01000051">
    <property type="protein sequence ID" value="TYO65422.1"/>
    <property type="molecule type" value="Genomic_DNA"/>
</dbReference>
<keyword evidence="2" id="KW-1185">Reference proteome</keyword>
<dbReference type="RefSeq" id="WP_148740356.1">
    <property type="nucleotide sequence ID" value="NZ_VSTH01000051.1"/>
</dbReference>
<reference evidence="1 2" key="1">
    <citation type="submission" date="2019-08" db="EMBL/GenBank/DDBJ databases">
        <title>Bradyrhizobium hipponensis sp. nov., a rhizobium isolated from a Lupinus angustifolius root nodule in Tunisia.</title>
        <authorList>
            <person name="Off K."/>
            <person name="Rejili M."/>
            <person name="Mars M."/>
            <person name="Brachmann A."/>
            <person name="Marin M."/>
        </authorList>
    </citation>
    <scope>NUCLEOTIDE SEQUENCE [LARGE SCALE GENOMIC DNA]</scope>
    <source>
        <strain evidence="2">aSej3</strain>
    </source>
</reference>
<gene>
    <name evidence="1" type="ORF">FXV83_15920</name>
</gene>
<accession>A0A5S4YNG6</accession>
<dbReference type="Proteomes" id="UP000324797">
    <property type="component" value="Unassembled WGS sequence"/>
</dbReference>
<proteinExistence type="predicted"/>
<dbReference type="AlphaFoldDB" id="A0A5S4YNG6"/>
<name>A0A5S4YNG6_9BRAD</name>
<organism evidence="1 2">
    <name type="scientific">Bradyrhizobium hipponense</name>
    <dbReference type="NCBI Taxonomy" id="2605638"/>
    <lineage>
        <taxon>Bacteria</taxon>
        <taxon>Pseudomonadati</taxon>
        <taxon>Pseudomonadota</taxon>
        <taxon>Alphaproteobacteria</taxon>
        <taxon>Hyphomicrobiales</taxon>
        <taxon>Nitrobacteraceae</taxon>
        <taxon>Bradyrhizobium</taxon>
    </lineage>
</organism>
<evidence type="ECO:0000313" key="2">
    <source>
        <dbReference type="Proteomes" id="UP000324797"/>
    </source>
</evidence>
<comment type="caution">
    <text evidence="1">The sequence shown here is derived from an EMBL/GenBank/DDBJ whole genome shotgun (WGS) entry which is preliminary data.</text>
</comment>
<sequence>MSKASNKSKNQWILVRKQIGDDGITLRAHAPYDEKMLERFPIDVPLRIQLAQPRSGPRHRLYRVILRIVVENTDKFSTEDALHKTLLVGCGVVEPVISPDAEIIMCPSSTAFDAMPEDEFKAYFDRAMEIITTIIIPGLDLEELMKEARNESQWKEAA</sequence>
<evidence type="ECO:0000313" key="1">
    <source>
        <dbReference type="EMBL" id="TYO65422.1"/>
    </source>
</evidence>